<dbReference type="EMBL" id="JH795870">
    <property type="protein sequence ID" value="EJT99416.1"/>
    <property type="molecule type" value="Genomic_DNA"/>
</dbReference>
<feature type="compositionally biased region" description="Low complexity" evidence="1">
    <location>
        <begin position="168"/>
        <end position="186"/>
    </location>
</feature>
<keyword evidence="2" id="KW-0732">Signal</keyword>
<protein>
    <submittedName>
        <fullName evidence="3">Uncharacterized protein</fullName>
    </submittedName>
</protein>
<dbReference type="HOGENOM" id="CLU_1214717_0_0_1"/>
<feature type="region of interest" description="Disordered" evidence="1">
    <location>
        <begin position="168"/>
        <end position="196"/>
    </location>
</feature>
<feature type="region of interest" description="Disordered" evidence="1">
    <location>
        <begin position="89"/>
        <end position="112"/>
    </location>
</feature>
<evidence type="ECO:0000256" key="2">
    <source>
        <dbReference type="SAM" id="SignalP"/>
    </source>
</evidence>
<name>M5G0Q6_DACPD</name>
<dbReference type="Proteomes" id="UP000030653">
    <property type="component" value="Unassembled WGS sequence"/>
</dbReference>
<feature type="signal peptide" evidence="2">
    <location>
        <begin position="1"/>
        <end position="19"/>
    </location>
</feature>
<dbReference type="OrthoDB" id="10675307at2759"/>
<evidence type="ECO:0000313" key="3">
    <source>
        <dbReference type="EMBL" id="EJT99416.1"/>
    </source>
</evidence>
<dbReference type="AlphaFoldDB" id="M5G0Q6"/>
<feature type="chain" id="PRO_5004067483" evidence="2">
    <location>
        <begin position="20"/>
        <end position="228"/>
    </location>
</feature>
<keyword evidence="4" id="KW-1185">Reference proteome</keyword>
<gene>
    <name evidence="3" type="ORF">DACRYDRAFT_110140</name>
</gene>
<evidence type="ECO:0000256" key="1">
    <source>
        <dbReference type="SAM" id="MobiDB-lite"/>
    </source>
</evidence>
<dbReference type="RefSeq" id="XP_040626314.1">
    <property type="nucleotide sequence ID" value="XM_040769005.1"/>
</dbReference>
<evidence type="ECO:0000313" key="4">
    <source>
        <dbReference type="Proteomes" id="UP000030653"/>
    </source>
</evidence>
<sequence>MPSTTSVVILSLLAATTFAAPAPTAHATRSIPQPDDSLDVYARDIAQSNEGELEERFFFLAPLIAQGVRAGVQAGIRAGVRKGAQAAAKKGASHAAKNANNNNNNNKKHKRDLEEDDLDLYMRQLIEADSELDERFFFLAPLIAQGVRAGVQAGIRAGVKKGAEAAAKKGASHAAKNANNNNNNNNNKKHKRDLGDQDDYEIAVRSMPEDELEWDVAAREVHDLDMLD</sequence>
<reference evidence="3 4" key="1">
    <citation type="journal article" date="2012" name="Science">
        <title>The Paleozoic origin of enzymatic lignin decomposition reconstructed from 31 fungal genomes.</title>
        <authorList>
            <person name="Floudas D."/>
            <person name="Binder M."/>
            <person name="Riley R."/>
            <person name="Barry K."/>
            <person name="Blanchette R.A."/>
            <person name="Henrissat B."/>
            <person name="Martinez A.T."/>
            <person name="Otillar R."/>
            <person name="Spatafora J.W."/>
            <person name="Yadav J.S."/>
            <person name="Aerts A."/>
            <person name="Benoit I."/>
            <person name="Boyd A."/>
            <person name="Carlson A."/>
            <person name="Copeland A."/>
            <person name="Coutinho P.M."/>
            <person name="de Vries R.P."/>
            <person name="Ferreira P."/>
            <person name="Findley K."/>
            <person name="Foster B."/>
            <person name="Gaskell J."/>
            <person name="Glotzer D."/>
            <person name="Gorecki P."/>
            <person name="Heitman J."/>
            <person name="Hesse C."/>
            <person name="Hori C."/>
            <person name="Igarashi K."/>
            <person name="Jurgens J.A."/>
            <person name="Kallen N."/>
            <person name="Kersten P."/>
            <person name="Kohler A."/>
            <person name="Kuees U."/>
            <person name="Kumar T.K.A."/>
            <person name="Kuo A."/>
            <person name="LaButti K."/>
            <person name="Larrondo L.F."/>
            <person name="Lindquist E."/>
            <person name="Ling A."/>
            <person name="Lombard V."/>
            <person name="Lucas S."/>
            <person name="Lundell T."/>
            <person name="Martin R."/>
            <person name="McLaughlin D.J."/>
            <person name="Morgenstern I."/>
            <person name="Morin E."/>
            <person name="Murat C."/>
            <person name="Nagy L.G."/>
            <person name="Nolan M."/>
            <person name="Ohm R.A."/>
            <person name="Patyshakuliyeva A."/>
            <person name="Rokas A."/>
            <person name="Ruiz-Duenas F.J."/>
            <person name="Sabat G."/>
            <person name="Salamov A."/>
            <person name="Samejima M."/>
            <person name="Schmutz J."/>
            <person name="Slot J.C."/>
            <person name="St John F."/>
            <person name="Stenlid J."/>
            <person name="Sun H."/>
            <person name="Sun S."/>
            <person name="Syed K."/>
            <person name="Tsang A."/>
            <person name="Wiebenga A."/>
            <person name="Young D."/>
            <person name="Pisabarro A."/>
            <person name="Eastwood D.C."/>
            <person name="Martin F."/>
            <person name="Cullen D."/>
            <person name="Grigoriev I.V."/>
            <person name="Hibbett D.S."/>
        </authorList>
    </citation>
    <scope>NUCLEOTIDE SEQUENCE [LARGE SCALE GENOMIC DNA]</scope>
    <source>
        <strain evidence="3 4">DJM-731 SS1</strain>
    </source>
</reference>
<proteinExistence type="predicted"/>
<organism evidence="3 4">
    <name type="scientific">Dacryopinax primogenitus (strain DJM 731)</name>
    <name type="common">Brown rot fungus</name>
    <dbReference type="NCBI Taxonomy" id="1858805"/>
    <lineage>
        <taxon>Eukaryota</taxon>
        <taxon>Fungi</taxon>
        <taxon>Dikarya</taxon>
        <taxon>Basidiomycota</taxon>
        <taxon>Agaricomycotina</taxon>
        <taxon>Dacrymycetes</taxon>
        <taxon>Dacrymycetales</taxon>
        <taxon>Dacrymycetaceae</taxon>
        <taxon>Dacryopinax</taxon>
    </lineage>
</organism>
<accession>M5G0Q6</accession>
<dbReference type="GeneID" id="63684067"/>
<feature type="compositionally biased region" description="Low complexity" evidence="1">
    <location>
        <begin position="89"/>
        <end position="105"/>
    </location>
</feature>